<evidence type="ECO:0000313" key="5">
    <source>
        <dbReference type="Proteomes" id="UP000188836"/>
    </source>
</evidence>
<evidence type="ECO:0000313" key="4">
    <source>
        <dbReference type="EMBL" id="ONM49869.1"/>
    </source>
</evidence>
<organism evidence="4 5">
    <name type="scientific">Nocardia donostiensis</name>
    <dbReference type="NCBI Taxonomy" id="1538463"/>
    <lineage>
        <taxon>Bacteria</taxon>
        <taxon>Bacillati</taxon>
        <taxon>Actinomycetota</taxon>
        <taxon>Actinomycetes</taxon>
        <taxon>Mycobacteriales</taxon>
        <taxon>Nocardiaceae</taxon>
        <taxon>Nocardia</taxon>
    </lineage>
</organism>
<name>A0A1W0BID8_9NOCA</name>
<feature type="transmembrane region" description="Helical" evidence="2">
    <location>
        <begin position="280"/>
        <end position="302"/>
    </location>
</feature>
<dbReference type="Pfam" id="PF08378">
    <property type="entry name" value="NERD"/>
    <property type="match status" value="1"/>
</dbReference>
<feature type="compositionally biased region" description="Pro residues" evidence="1">
    <location>
        <begin position="327"/>
        <end position="347"/>
    </location>
</feature>
<dbReference type="Proteomes" id="UP000188836">
    <property type="component" value="Unassembled WGS sequence"/>
</dbReference>
<evidence type="ECO:0000256" key="1">
    <source>
        <dbReference type="SAM" id="MobiDB-lite"/>
    </source>
</evidence>
<reference evidence="4 5" key="1">
    <citation type="journal article" date="2016" name="Antonie Van Leeuwenhoek">
        <title>Nocardia donostiensis sp. nov., isolated from human respiratory specimens.</title>
        <authorList>
            <person name="Ercibengoa M."/>
            <person name="Bell M."/>
            <person name="Marimon J.M."/>
            <person name="Humrighouse B."/>
            <person name="Klenk H.P."/>
            <person name="Potter G."/>
            <person name="Perez-Trallero E."/>
        </authorList>
    </citation>
    <scope>NUCLEOTIDE SEQUENCE [LARGE SCALE GENOMIC DNA]</scope>
    <source>
        <strain evidence="4 5">X1655</strain>
    </source>
</reference>
<dbReference type="InterPro" id="IPR011528">
    <property type="entry name" value="NERD"/>
</dbReference>
<keyword evidence="2" id="KW-0472">Membrane</keyword>
<protein>
    <recommendedName>
        <fullName evidence="3">NERD domain-containing protein</fullName>
    </recommendedName>
</protein>
<keyword evidence="2" id="KW-0812">Transmembrane</keyword>
<evidence type="ECO:0000259" key="3">
    <source>
        <dbReference type="Pfam" id="PF08378"/>
    </source>
</evidence>
<keyword evidence="5" id="KW-1185">Reference proteome</keyword>
<feature type="region of interest" description="Disordered" evidence="1">
    <location>
        <begin position="211"/>
        <end position="276"/>
    </location>
</feature>
<feature type="domain" description="NERD" evidence="3">
    <location>
        <begin position="14"/>
        <end position="131"/>
    </location>
</feature>
<gene>
    <name evidence="4" type="ORF">B0T46_05645</name>
</gene>
<evidence type="ECO:0000256" key="2">
    <source>
        <dbReference type="SAM" id="Phobius"/>
    </source>
</evidence>
<dbReference type="RefSeq" id="WP_077115380.1">
    <property type="nucleotide sequence ID" value="NZ_LOKT01000014.1"/>
</dbReference>
<dbReference type="AlphaFoldDB" id="A0A1W0BID8"/>
<keyword evidence="2" id="KW-1133">Transmembrane helix</keyword>
<feature type="region of interest" description="Disordered" evidence="1">
    <location>
        <begin position="308"/>
        <end position="361"/>
    </location>
</feature>
<comment type="caution">
    <text evidence="4">The sequence shown here is derived from an EMBL/GenBank/DDBJ whole genome shotgun (WGS) entry which is preliminary data.</text>
</comment>
<dbReference type="PRINTS" id="PR01217">
    <property type="entry name" value="PRICHEXTENSN"/>
</dbReference>
<proteinExistence type="predicted"/>
<sequence length="361" mass="38893">MTMLVIANKSKSGTEERVFKWLEGWVGDYKIPGIAITNSYVAGQEVDLIIITPYTTVAIEIKGTDPEVPTDGVLICTSNRRWEVPEFVGDPVHVRAKDTTPYEQARDGALKLRRVVDQVGGTAYVRGLVVVVPPRRSNMKLEKRSAPDGCHVLLCENHNPLRAWFHNAHRQGDIVWTAEQAYALIDALECGDRTTVDALAEEGFPRQHAHTLLTAPPPVPKPAPPRPAAAPVLPAPTPASRPTAPPQPDRVTDLGHSSVETTSWPGMARPSVPASAGRRGWHQTAAAIAMIAVFGGALWLLTLTGREAEPQRVSDEQQISTVEEETPTPPAPAPMPAPPAPAPPAPAPSVNEGCFPFQPNC</sequence>
<feature type="compositionally biased region" description="Pro residues" evidence="1">
    <location>
        <begin position="215"/>
        <end position="248"/>
    </location>
</feature>
<accession>A0A1W0BID8</accession>
<dbReference type="EMBL" id="MUMY01000003">
    <property type="protein sequence ID" value="ONM49869.1"/>
    <property type="molecule type" value="Genomic_DNA"/>
</dbReference>
<dbReference type="STRING" id="1538463.B0T36_20330"/>